<evidence type="ECO:0000313" key="3">
    <source>
        <dbReference type="Proteomes" id="UP000630718"/>
    </source>
</evidence>
<dbReference type="Proteomes" id="UP000630718">
    <property type="component" value="Unassembled WGS sequence"/>
</dbReference>
<protein>
    <submittedName>
        <fullName evidence="2">Uncharacterized protein</fullName>
    </submittedName>
</protein>
<reference evidence="2" key="2">
    <citation type="submission" date="2020-09" db="EMBL/GenBank/DDBJ databases">
        <authorList>
            <person name="Sun Q."/>
            <person name="Ohkuma M."/>
        </authorList>
    </citation>
    <scope>NUCLEOTIDE SEQUENCE</scope>
    <source>
        <strain evidence="2">JCM 4477</strain>
    </source>
</reference>
<feature type="region of interest" description="Disordered" evidence="1">
    <location>
        <begin position="1"/>
        <end position="63"/>
    </location>
</feature>
<dbReference type="AlphaFoldDB" id="A0A919EBG5"/>
<reference evidence="2" key="1">
    <citation type="journal article" date="2014" name="Int. J. Syst. Evol. Microbiol.">
        <title>Complete genome sequence of Corynebacterium casei LMG S-19264T (=DSM 44701T), isolated from a smear-ripened cheese.</title>
        <authorList>
            <consortium name="US DOE Joint Genome Institute (JGI-PGF)"/>
            <person name="Walter F."/>
            <person name="Albersmeier A."/>
            <person name="Kalinowski J."/>
            <person name="Ruckert C."/>
        </authorList>
    </citation>
    <scope>NUCLEOTIDE SEQUENCE</scope>
    <source>
        <strain evidence="2">JCM 4477</strain>
    </source>
</reference>
<keyword evidence="3" id="KW-1185">Reference proteome</keyword>
<feature type="compositionally biased region" description="Pro residues" evidence="1">
    <location>
        <begin position="254"/>
        <end position="265"/>
    </location>
</feature>
<comment type="caution">
    <text evidence="2">The sequence shown here is derived from an EMBL/GenBank/DDBJ whole genome shotgun (WGS) entry which is preliminary data.</text>
</comment>
<proteinExistence type="predicted"/>
<organism evidence="2 3">
    <name type="scientific">Streptomyces fumanus</name>
    <dbReference type="NCBI Taxonomy" id="67302"/>
    <lineage>
        <taxon>Bacteria</taxon>
        <taxon>Bacillati</taxon>
        <taxon>Actinomycetota</taxon>
        <taxon>Actinomycetes</taxon>
        <taxon>Kitasatosporales</taxon>
        <taxon>Streptomycetaceae</taxon>
        <taxon>Streptomyces</taxon>
    </lineage>
</organism>
<gene>
    <name evidence="2" type="ORF">GCM10018772_68590</name>
</gene>
<dbReference type="EMBL" id="BNBI01000023">
    <property type="protein sequence ID" value="GHF33246.1"/>
    <property type="molecule type" value="Genomic_DNA"/>
</dbReference>
<accession>A0A919EBG5</accession>
<evidence type="ECO:0000256" key="1">
    <source>
        <dbReference type="SAM" id="MobiDB-lite"/>
    </source>
</evidence>
<feature type="region of interest" description="Disordered" evidence="1">
    <location>
        <begin position="246"/>
        <end position="310"/>
    </location>
</feature>
<feature type="compositionally biased region" description="Basic residues" evidence="1">
    <location>
        <begin position="268"/>
        <end position="278"/>
    </location>
</feature>
<feature type="compositionally biased region" description="Polar residues" evidence="1">
    <location>
        <begin position="10"/>
        <end position="23"/>
    </location>
</feature>
<name>A0A919EBG5_9ACTN</name>
<feature type="compositionally biased region" description="Low complexity" evidence="1">
    <location>
        <begin position="25"/>
        <end position="37"/>
    </location>
</feature>
<evidence type="ECO:0000313" key="2">
    <source>
        <dbReference type="EMBL" id="GHF33246.1"/>
    </source>
</evidence>
<feature type="compositionally biased region" description="Pro residues" evidence="1">
    <location>
        <begin position="300"/>
        <end position="310"/>
    </location>
</feature>
<sequence>MRGRHPRSKTVATSQAPGPQTTDHPAPATTAAGAGTPQFSDRQAVAGTGLPAPRLAPARRRPPQVKIAQRVVPRNLRPVALRDELIELGDLFRAYQQRTEPDLALLADLHERKARAFTTWAEVSGIVSLRLDARRAEQAATAARFQYQQRTGGTGDSDEPAVSRLLTMPTQGDHARSVLAYVADHSPLPGPEARLPVLMLTLHTAHTGTGNLVGQDITALGLTDPEDLVEKLTGCGWLTLPGTADDLLASRGPRTPPRSPSPPWCPTRTRRALSRSARKCGPNSPAGSRRSFRTRSSARPRPPPIPGCSH</sequence>